<keyword evidence="1" id="KW-0812">Transmembrane</keyword>
<protein>
    <submittedName>
        <fullName evidence="2">Uncharacterized protein</fullName>
    </submittedName>
</protein>
<name>A0A1M6M9A7_9FIRM</name>
<evidence type="ECO:0000313" key="2">
    <source>
        <dbReference type="EMBL" id="SHJ79873.1"/>
    </source>
</evidence>
<sequence>MVIGSIGAVAGYSTYAIGLVPWDLDLGSMIIALNGSIFAFGILYFGLLDVSAIARDRLFESMQEGGKKP</sequence>
<accession>A0A1M6M9A7</accession>
<keyword evidence="1" id="KW-1133">Transmembrane helix</keyword>
<evidence type="ECO:0000313" key="3">
    <source>
        <dbReference type="Proteomes" id="UP000184536"/>
    </source>
</evidence>
<gene>
    <name evidence="2" type="ORF">SAMN02745975_02906</name>
</gene>
<dbReference type="Proteomes" id="UP000184536">
    <property type="component" value="Unassembled WGS sequence"/>
</dbReference>
<evidence type="ECO:0000256" key="1">
    <source>
        <dbReference type="SAM" id="Phobius"/>
    </source>
</evidence>
<keyword evidence="3" id="KW-1185">Reference proteome</keyword>
<reference evidence="3" key="1">
    <citation type="submission" date="2016-11" db="EMBL/GenBank/DDBJ databases">
        <authorList>
            <person name="Varghese N."/>
            <person name="Submissions S."/>
        </authorList>
    </citation>
    <scope>NUCLEOTIDE SEQUENCE [LARGE SCALE GENOMIC DNA]</scope>
    <source>
        <strain evidence="3">DSM 17957</strain>
    </source>
</reference>
<keyword evidence="1" id="KW-0472">Membrane</keyword>
<dbReference type="AlphaFoldDB" id="A0A1M6M9A7"/>
<organism evidence="2 3">
    <name type="scientific">Geosporobacter subterraneus DSM 17957</name>
    <dbReference type="NCBI Taxonomy" id="1121919"/>
    <lineage>
        <taxon>Bacteria</taxon>
        <taxon>Bacillati</taxon>
        <taxon>Bacillota</taxon>
        <taxon>Clostridia</taxon>
        <taxon>Peptostreptococcales</taxon>
        <taxon>Thermotaleaceae</taxon>
        <taxon>Geosporobacter</taxon>
    </lineage>
</organism>
<dbReference type="EMBL" id="FQZV01000042">
    <property type="protein sequence ID" value="SHJ79873.1"/>
    <property type="molecule type" value="Genomic_DNA"/>
</dbReference>
<proteinExistence type="predicted"/>
<feature type="transmembrane region" description="Helical" evidence="1">
    <location>
        <begin position="26"/>
        <end position="47"/>
    </location>
</feature>